<dbReference type="InterPro" id="IPR047263">
    <property type="entry name" value="HNL-like_cupin"/>
</dbReference>
<gene>
    <name evidence="2" type="ORF">AS026_36950</name>
</gene>
<dbReference type="Gene3D" id="2.60.120.10">
    <property type="entry name" value="Jelly Rolls"/>
    <property type="match status" value="1"/>
</dbReference>
<dbReference type="InterPro" id="IPR013096">
    <property type="entry name" value="Cupin_2"/>
</dbReference>
<dbReference type="InterPro" id="IPR011051">
    <property type="entry name" value="RmlC_Cupin_sf"/>
</dbReference>
<dbReference type="PANTHER" id="PTHR43698:SF1">
    <property type="entry name" value="BLL4564 PROTEIN"/>
    <property type="match status" value="1"/>
</dbReference>
<dbReference type="Proteomes" id="UP000068164">
    <property type="component" value="Unassembled WGS sequence"/>
</dbReference>
<evidence type="ECO:0000259" key="1">
    <source>
        <dbReference type="Pfam" id="PF07883"/>
    </source>
</evidence>
<comment type="caution">
    <text evidence="2">The sequence shown here is derived from an EMBL/GenBank/DDBJ whole genome shotgun (WGS) entry which is preliminary data.</text>
</comment>
<accession>A0A125Q8Y1</accession>
<dbReference type="RefSeq" id="WP_062369639.1">
    <property type="nucleotide sequence ID" value="NZ_LNCD01000051.1"/>
</dbReference>
<dbReference type="PANTHER" id="PTHR43698">
    <property type="entry name" value="RIBD C-TERMINAL DOMAIN CONTAINING PROTEIN"/>
    <property type="match status" value="1"/>
</dbReference>
<reference evidence="2 3" key="1">
    <citation type="submission" date="2015-11" db="EMBL/GenBank/DDBJ databases">
        <title>Draft Genome Sequence of the Strain BR 10423 (Rhizobium sp.) isolated from nodules of Mimosa pudica.</title>
        <authorList>
            <person name="Barauna A.C."/>
            <person name="Zilli J.E."/>
            <person name="Simoes-Araujo J.L."/>
            <person name="Reis V.M."/>
            <person name="James E.K."/>
            <person name="Reis F.B.Jr."/>
            <person name="Rouws L.F."/>
            <person name="Passos S.R."/>
            <person name="Gois S.R."/>
        </authorList>
    </citation>
    <scope>NUCLEOTIDE SEQUENCE [LARGE SCALE GENOMIC DNA]</scope>
    <source>
        <strain evidence="2 3">BR10423</strain>
    </source>
</reference>
<feature type="domain" description="Cupin type-2" evidence="1">
    <location>
        <begin position="42"/>
        <end position="104"/>
    </location>
</feature>
<dbReference type="CDD" id="cd02233">
    <property type="entry name" value="cupin_HNL-like"/>
    <property type="match status" value="1"/>
</dbReference>
<dbReference type="InterPro" id="IPR014710">
    <property type="entry name" value="RmlC-like_jellyroll"/>
</dbReference>
<protein>
    <submittedName>
        <fullName evidence="2">Cupin</fullName>
    </submittedName>
</protein>
<keyword evidence="3" id="KW-1185">Reference proteome</keyword>
<dbReference type="Pfam" id="PF07883">
    <property type="entry name" value="Cupin_2"/>
    <property type="match status" value="1"/>
</dbReference>
<name>A0A125Q8Y1_9HYPH</name>
<sequence>MEIKPCGSRPSMKAPADYFTGAVRQDPLMDAPSPARVRVVSVTFEPGARTAWHTHPLGQTLVVTAGKGLAQSEGGPLREIRSGDTIWFAPGEKHWHGAAPDTAMTHIAIQEALDGSAADWMEHVSDEQYAGKA</sequence>
<dbReference type="EMBL" id="LNCD01000051">
    <property type="protein sequence ID" value="KWV55640.1"/>
    <property type="molecule type" value="Genomic_DNA"/>
</dbReference>
<dbReference type="SUPFAM" id="SSF51182">
    <property type="entry name" value="RmlC-like cupins"/>
    <property type="match status" value="1"/>
</dbReference>
<proteinExistence type="predicted"/>
<evidence type="ECO:0000313" key="2">
    <source>
        <dbReference type="EMBL" id="KWV55640.1"/>
    </source>
</evidence>
<evidence type="ECO:0000313" key="3">
    <source>
        <dbReference type="Proteomes" id="UP000068164"/>
    </source>
</evidence>
<dbReference type="OrthoDB" id="9802489at2"/>
<organism evidence="2 3">
    <name type="scientific">Rhizobium altiplani</name>
    <dbReference type="NCBI Taxonomy" id="1864509"/>
    <lineage>
        <taxon>Bacteria</taxon>
        <taxon>Pseudomonadati</taxon>
        <taxon>Pseudomonadota</taxon>
        <taxon>Alphaproteobacteria</taxon>
        <taxon>Hyphomicrobiales</taxon>
        <taxon>Rhizobiaceae</taxon>
        <taxon>Rhizobium/Agrobacterium group</taxon>
        <taxon>Rhizobium</taxon>
    </lineage>
</organism>
<dbReference type="AlphaFoldDB" id="A0A125Q8Y1"/>